<dbReference type="GO" id="GO:0016740">
    <property type="term" value="F:transferase activity"/>
    <property type="evidence" value="ECO:0007669"/>
    <property type="project" value="UniProtKB-KW"/>
</dbReference>
<dbReference type="SUPFAM" id="SSF53335">
    <property type="entry name" value="S-adenosyl-L-methionine-dependent methyltransferases"/>
    <property type="match status" value="1"/>
</dbReference>
<dbReference type="STRING" id="28573.A0A0U1LWL2"/>
<evidence type="ECO:0008006" key="5">
    <source>
        <dbReference type="Google" id="ProtNLM"/>
    </source>
</evidence>
<proteinExistence type="predicted"/>
<sequence length="266" mass="30269">MQIFLGLAFIVPPLLLSTYFKSSDKMSDILEANKRHFNKESHKYEIDFEEHIRMLCEETERRRLWISSKWSDTPEGNGQEVKLLDYACGPGYMSRLLAPYVTKAVGIDASEGMVSEYNKKMQEAGIPPEKMSARVGNILGDTFSEDFKGPEYQDFDVALIGNALHHFSDPLLSMKRVVDRLREGGVLWVIDVLDQPHARHEHEKLSPETKASIHTHGFKVDQVKNLFAQAGAGADVKIEVIDKTFEIKTPDHNFKRTVFFARGQKL</sequence>
<dbReference type="OrthoDB" id="66144at2759"/>
<dbReference type="OMA" id="HHFDKPD"/>
<dbReference type="Gene3D" id="3.40.50.150">
    <property type="entry name" value="Vaccinia Virus protein VP39"/>
    <property type="match status" value="1"/>
</dbReference>
<evidence type="ECO:0000256" key="1">
    <source>
        <dbReference type="ARBA" id="ARBA00022679"/>
    </source>
</evidence>
<dbReference type="PANTHER" id="PTHR43861:SF3">
    <property type="entry name" value="PUTATIVE (AFU_ORTHOLOGUE AFUA_2G14390)-RELATED"/>
    <property type="match status" value="1"/>
</dbReference>
<name>A0A0U1LWL2_TALIS</name>
<feature type="signal peptide" evidence="2">
    <location>
        <begin position="1"/>
        <end position="17"/>
    </location>
</feature>
<dbReference type="InterPro" id="IPR029063">
    <property type="entry name" value="SAM-dependent_MTases_sf"/>
</dbReference>
<dbReference type="PANTHER" id="PTHR43861">
    <property type="entry name" value="TRANS-ACONITATE 2-METHYLTRANSFERASE-RELATED"/>
    <property type="match status" value="1"/>
</dbReference>
<dbReference type="Pfam" id="PF13489">
    <property type="entry name" value="Methyltransf_23"/>
    <property type="match status" value="1"/>
</dbReference>
<accession>A0A0U1LWL2</accession>
<keyword evidence="1" id="KW-0808">Transferase</keyword>
<evidence type="ECO:0000313" key="4">
    <source>
        <dbReference type="Proteomes" id="UP000054383"/>
    </source>
</evidence>
<dbReference type="AlphaFoldDB" id="A0A0U1LWL2"/>
<reference evidence="3 4" key="1">
    <citation type="submission" date="2015-04" db="EMBL/GenBank/DDBJ databases">
        <authorList>
            <person name="Syromyatnikov M.Y."/>
            <person name="Popov V.N."/>
        </authorList>
    </citation>
    <scope>NUCLEOTIDE SEQUENCE [LARGE SCALE GENOMIC DNA]</scope>
    <source>
        <strain evidence="3">WF-38-12</strain>
    </source>
</reference>
<dbReference type="CDD" id="cd02440">
    <property type="entry name" value="AdoMet_MTases"/>
    <property type="match status" value="1"/>
</dbReference>
<feature type="chain" id="PRO_5006711309" description="Methyltransferase domain-containing protein" evidence="2">
    <location>
        <begin position="18"/>
        <end position="266"/>
    </location>
</feature>
<dbReference type="Proteomes" id="UP000054383">
    <property type="component" value="Unassembled WGS sequence"/>
</dbReference>
<organism evidence="3 4">
    <name type="scientific">Talaromyces islandicus</name>
    <name type="common">Penicillium islandicum</name>
    <dbReference type="NCBI Taxonomy" id="28573"/>
    <lineage>
        <taxon>Eukaryota</taxon>
        <taxon>Fungi</taxon>
        <taxon>Dikarya</taxon>
        <taxon>Ascomycota</taxon>
        <taxon>Pezizomycotina</taxon>
        <taxon>Eurotiomycetes</taxon>
        <taxon>Eurotiomycetidae</taxon>
        <taxon>Eurotiales</taxon>
        <taxon>Trichocomaceae</taxon>
        <taxon>Talaromyces</taxon>
        <taxon>Talaromyces sect. Islandici</taxon>
    </lineage>
</organism>
<evidence type="ECO:0000256" key="2">
    <source>
        <dbReference type="SAM" id="SignalP"/>
    </source>
</evidence>
<dbReference type="EMBL" id="CVMT01000003">
    <property type="protein sequence ID" value="CRG87794.1"/>
    <property type="molecule type" value="Genomic_DNA"/>
</dbReference>
<keyword evidence="2" id="KW-0732">Signal</keyword>
<keyword evidence="4" id="KW-1185">Reference proteome</keyword>
<protein>
    <recommendedName>
        <fullName evidence="5">Methyltransferase domain-containing protein</fullName>
    </recommendedName>
</protein>
<evidence type="ECO:0000313" key="3">
    <source>
        <dbReference type="EMBL" id="CRG87794.1"/>
    </source>
</evidence>
<gene>
    <name evidence="3" type="ORF">PISL3812_04815</name>
</gene>